<evidence type="ECO:0000256" key="2">
    <source>
        <dbReference type="ARBA" id="ARBA00008142"/>
    </source>
</evidence>
<feature type="binding site" evidence="11 12">
    <location>
        <position position="59"/>
    </location>
    <ligand>
        <name>ATP</name>
        <dbReference type="ChEBI" id="CHEBI:30616"/>
    </ligand>
</feature>
<evidence type="ECO:0000256" key="4">
    <source>
        <dbReference type="ARBA" id="ARBA00022679"/>
    </source>
</evidence>
<keyword evidence="8 11" id="KW-0067">ATP-binding</keyword>
<dbReference type="InterPro" id="IPR034907">
    <property type="entry name" value="NDK-like_dom"/>
</dbReference>
<dbReference type="NCBIfam" id="NF001908">
    <property type="entry name" value="PRK00668.1"/>
    <property type="match status" value="1"/>
</dbReference>
<evidence type="ECO:0000256" key="13">
    <source>
        <dbReference type="RuleBase" id="RU004011"/>
    </source>
</evidence>
<dbReference type="AlphaFoldDB" id="A0A060R9V6"/>
<evidence type="ECO:0000256" key="6">
    <source>
        <dbReference type="ARBA" id="ARBA00022741"/>
    </source>
</evidence>
<feature type="domain" description="Nucleoside diphosphate kinase-like" evidence="14">
    <location>
        <begin position="3"/>
        <end position="140"/>
    </location>
</feature>
<keyword evidence="10 11" id="KW-0546">Nucleotide metabolism</keyword>
<comment type="subcellular location">
    <subcellularLocation>
        <location evidence="11">Cytoplasm</location>
    </subcellularLocation>
</comment>
<dbReference type="Proteomes" id="UP000027616">
    <property type="component" value="Chromosome I"/>
</dbReference>
<keyword evidence="4 11" id="KW-0808">Transferase</keyword>
<accession>A0A060R9V6</accession>
<dbReference type="HOGENOM" id="CLU_060216_8_1_10"/>
<dbReference type="SMART" id="SM00562">
    <property type="entry name" value="NDK"/>
    <property type="match status" value="1"/>
</dbReference>
<reference evidence="15 16" key="1">
    <citation type="journal article" date="2015" name="Genome Announc.">
        <title>Complete Genome Sequence of the Novel Leech Symbiont Mucinivorans hirudinis M3T.</title>
        <authorList>
            <person name="Nelson M.C."/>
            <person name="Bomar L."/>
            <person name="Graf J."/>
        </authorList>
    </citation>
    <scope>NUCLEOTIDE SEQUENCE [LARGE SCALE GENOMIC DNA]</scope>
    <source>
        <strain evidence="16">M3</strain>
    </source>
</reference>
<feature type="binding site" evidence="11 12">
    <location>
        <position position="114"/>
    </location>
    <ligand>
        <name>ATP</name>
        <dbReference type="ChEBI" id="CHEBI:30616"/>
    </ligand>
</feature>
<dbReference type="eggNOG" id="COG0105">
    <property type="taxonomic scope" value="Bacteria"/>
</dbReference>
<dbReference type="PROSITE" id="PS51374">
    <property type="entry name" value="NDPK_LIKE"/>
    <property type="match status" value="1"/>
</dbReference>
<comment type="catalytic activity">
    <reaction evidence="11">
        <text>a ribonucleoside 5'-diphosphate + ATP = a ribonucleoside 5'-triphosphate + ADP</text>
        <dbReference type="Rhea" id="RHEA:18113"/>
        <dbReference type="ChEBI" id="CHEBI:30616"/>
        <dbReference type="ChEBI" id="CHEBI:57930"/>
        <dbReference type="ChEBI" id="CHEBI:61557"/>
        <dbReference type="ChEBI" id="CHEBI:456216"/>
        <dbReference type="EC" id="2.7.4.6"/>
    </reaction>
</comment>
<dbReference type="InterPro" id="IPR001564">
    <property type="entry name" value="Nucleoside_diP_kinase"/>
</dbReference>
<dbReference type="PRINTS" id="PR01243">
    <property type="entry name" value="NUCDPKINASE"/>
</dbReference>
<organism evidence="15 16">
    <name type="scientific">Mucinivorans hirudinis</name>
    <dbReference type="NCBI Taxonomy" id="1433126"/>
    <lineage>
        <taxon>Bacteria</taxon>
        <taxon>Pseudomonadati</taxon>
        <taxon>Bacteroidota</taxon>
        <taxon>Bacteroidia</taxon>
        <taxon>Bacteroidales</taxon>
        <taxon>Rikenellaceae</taxon>
        <taxon>Mucinivorans</taxon>
    </lineage>
</organism>
<evidence type="ECO:0000256" key="5">
    <source>
        <dbReference type="ARBA" id="ARBA00022723"/>
    </source>
</evidence>
<dbReference type="PATRIC" id="fig|1433126.3.peg.2290"/>
<evidence type="ECO:0000256" key="10">
    <source>
        <dbReference type="ARBA" id="ARBA00023080"/>
    </source>
</evidence>
<keyword evidence="6 11" id="KW-0547">Nucleotide-binding</keyword>
<dbReference type="GO" id="GO:0006241">
    <property type="term" value="P:CTP biosynthetic process"/>
    <property type="evidence" value="ECO:0007669"/>
    <property type="project" value="UniProtKB-UniRule"/>
</dbReference>
<keyword evidence="5 11" id="KW-0479">Metal-binding</keyword>
<dbReference type="FunFam" id="3.30.70.141:FF:000017">
    <property type="entry name" value="Nucleoside diphosphate kinase"/>
    <property type="match status" value="1"/>
</dbReference>
<keyword evidence="7 11" id="KW-0418">Kinase</keyword>
<evidence type="ECO:0000313" key="15">
    <source>
        <dbReference type="EMBL" id="CDN32390.1"/>
    </source>
</evidence>
<dbReference type="KEGG" id="rbc:BN938_2318"/>
<dbReference type="GO" id="GO:0006183">
    <property type="term" value="P:GTP biosynthetic process"/>
    <property type="evidence" value="ECO:0007669"/>
    <property type="project" value="UniProtKB-UniRule"/>
</dbReference>
<dbReference type="HAMAP" id="MF_00451">
    <property type="entry name" value="NDP_kinase"/>
    <property type="match status" value="1"/>
</dbReference>
<dbReference type="OrthoDB" id="9801161at2"/>
<gene>
    <name evidence="11" type="primary">ndk</name>
    <name evidence="15" type="ORF">BN938_2318</name>
</gene>
<evidence type="ECO:0000256" key="11">
    <source>
        <dbReference type="HAMAP-Rule" id="MF_00451"/>
    </source>
</evidence>
<evidence type="ECO:0000259" key="14">
    <source>
        <dbReference type="SMART" id="SM00562"/>
    </source>
</evidence>
<feature type="binding site" evidence="11 12">
    <location>
        <position position="87"/>
    </location>
    <ligand>
        <name>ATP</name>
        <dbReference type="ChEBI" id="CHEBI:30616"/>
    </ligand>
</feature>
<dbReference type="GO" id="GO:0004550">
    <property type="term" value="F:nucleoside diphosphate kinase activity"/>
    <property type="evidence" value="ECO:0007669"/>
    <property type="project" value="UniProtKB-UniRule"/>
</dbReference>
<evidence type="ECO:0000256" key="1">
    <source>
        <dbReference type="ARBA" id="ARBA00001946"/>
    </source>
</evidence>
<feature type="binding site" evidence="11 12">
    <location>
        <position position="104"/>
    </location>
    <ligand>
        <name>ATP</name>
        <dbReference type="ChEBI" id="CHEBI:30616"/>
    </ligand>
</feature>
<dbReference type="InterPro" id="IPR036850">
    <property type="entry name" value="NDK-like_dom_sf"/>
</dbReference>
<dbReference type="STRING" id="1433126.BN938_2318"/>
<evidence type="ECO:0000313" key="16">
    <source>
        <dbReference type="Proteomes" id="UP000027616"/>
    </source>
</evidence>
<dbReference type="PANTHER" id="PTHR46161:SF3">
    <property type="entry name" value="NUCLEOSIDE DIPHOSPHATE KINASE DDB_G0292928-RELATED"/>
    <property type="match status" value="1"/>
</dbReference>
<dbReference type="PANTHER" id="PTHR46161">
    <property type="entry name" value="NUCLEOSIDE DIPHOSPHATE KINASE"/>
    <property type="match status" value="1"/>
</dbReference>
<dbReference type="EMBL" id="HG934468">
    <property type="protein sequence ID" value="CDN32390.1"/>
    <property type="molecule type" value="Genomic_DNA"/>
</dbReference>
<comment type="cofactor">
    <cofactor evidence="1 11">
        <name>Mg(2+)</name>
        <dbReference type="ChEBI" id="CHEBI:18420"/>
    </cofactor>
</comment>
<feature type="binding site" evidence="11 12">
    <location>
        <position position="11"/>
    </location>
    <ligand>
        <name>ATP</name>
        <dbReference type="ChEBI" id="CHEBI:30616"/>
    </ligand>
</feature>
<feature type="active site" description="Pros-phosphohistidine intermediate" evidence="11 12">
    <location>
        <position position="117"/>
    </location>
</feature>
<dbReference type="Pfam" id="PF00334">
    <property type="entry name" value="NDK"/>
    <property type="match status" value="1"/>
</dbReference>
<name>A0A060R9V6_9BACT</name>
<comment type="function">
    <text evidence="11">Major role in the synthesis of nucleoside triphosphates other than ATP. The ATP gamma phosphate is transferred to the NDP beta phosphate via a ping-pong mechanism, using a phosphorylated active-site intermediate.</text>
</comment>
<proteinExistence type="inferred from homology"/>
<evidence type="ECO:0000256" key="12">
    <source>
        <dbReference type="PROSITE-ProRule" id="PRU00706"/>
    </source>
</evidence>
<comment type="subunit">
    <text evidence="11">Homotetramer.</text>
</comment>
<dbReference type="Gene3D" id="3.30.70.141">
    <property type="entry name" value="Nucleoside diphosphate kinase-like domain"/>
    <property type="match status" value="1"/>
</dbReference>
<feature type="binding site" evidence="11 12">
    <location>
        <position position="93"/>
    </location>
    <ligand>
        <name>ATP</name>
        <dbReference type="ChEBI" id="CHEBI:30616"/>
    </ligand>
</feature>
<evidence type="ECO:0000256" key="3">
    <source>
        <dbReference type="ARBA" id="ARBA00022553"/>
    </source>
</evidence>
<keyword evidence="11" id="KW-0963">Cytoplasm</keyword>
<comment type="catalytic activity">
    <reaction evidence="11">
        <text>a 2'-deoxyribonucleoside 5'-diphosphate + ATP = a 2'-deoxyribonucleoside 5'-triphosphate + ADP</text>
        <dbReference type="Rhea" id="RHEA:44640"/>
        <dbReference type="ChEBI" id="CHEBI:30616"/>
        <dbReference type="ChEBI" id="CHEBI:61560"/>
        <dbReference type="ChEBI" id="CHEBI:73316"/>
        <dbReference type="ChEBI" id="CHEBI:456216"/>
        <dbReference type="EC" id="2.7.4.6"/>
    </reaction>
</comment>
<dbReference type="GO" id="GO:0006228">
    <property type="term" value="P:UTP biosynthetic process"/>
    <property type="evidence" value="ECO:0007669"/>
    <property type="project" value="UniProtKB-UniRule"/>
</dbReference>
<dbReference type="GO" id="GO:0005524">
    <property type="term" value="F:ATP binding"/>
    <property type="evidence" value="ECO:0007669"/>
    <property type="project" value="UniProtKB-UniRule"/>
</dbReference>
<keyword evidence="9 11" id="KW-0460">Magnesium</keyword>
<evidence type="ECO:0000256" key="7">
    <source>
        <dbReference type="ARBA" id="ARBA00022777"/>
    </source>
</evidence>
<comment type="similarity">
    <text evidence="2 11 12 13">Belongs to the NDK family.</text>
</comment>
<protein>
    <recommendedName>
        <fullName evidence="11">Nucleoside diphosphate kinase</fullName>
        <shortName evidence="11">NDK</shortName>
        <shortName evidence="11">NDP kinase</shortName>
        <ecNumber evidence="11">2.7.4.6</ecNumber>
    </recommendedName>
    <alternativeName>
        <fullName evidence="11">Nucleoside-2-P kinase</fullName>
    </alternativeName>
</protein>
<keyword evidence="3 11" id="KW-0597">Phosphoprotein</keyword>
<dbReference type="EC" id="2.7.4.6" evidence="11"/>
<evidence type="ECO:0000256" key="9">
    <source>
        <dbReference type="ARBA" id="ARBA00022842"/>
    </source>
</evidence>
<dbReference type="GO" id="GO:0005737">
    <property type="term" value="C:cytoplasm"/>
    <property type="evidence" value="ECO:0007669"/>
    <property type="project" value="UniProtKB-SubCell"/>
</dbReference>
<dbReference type="GO" id="GO:0046872">
    <property type="term" value="F:metal ion binding"/>
    <property type="evidence" value="ECO:0007669"/>
    <property type="project" value="UniProtKB-KW"/>
</dbReference>
<sequence>MAGNRTFTIIKPNAVANNNIGNICAMIEKAGFRIIAMKMTYLSRSDAEKFYYVHKGRFFFRNLYLFMTSGPIVVMVLEKENAVEDFRKLIGSTNPEMAAEGTIRKLYAQSKTRNAIHASDSDENAAWEASFFFSDKEIIDTEYCLPLPEDEIDSD</sequence>
<keyword evidence="16" id="KW-1185">Reference proteome</keyword>
<dbReference type="CDD" id="cd04413">
    <property type="entry name" value="NDPk_I"/>
    <property type="match status" value="1"/>
</dbReference>
<evidence type="ECO:0000256" key="8">
    <source>
        <dbReference type="ARBA" id="ARBA00022840"/>
    </source>
</evidence>
<dbReference type="SUPFAM" id="SSF54919">
    <property type="entry name" value="Nucleoside diphosphate kinase, NDK"/>
    <property type="match status" value="1"/>
</dbReference>